<dbReference type="GO" id="GO:0016020">
    <property type="term" value="C:membrane"/>
    <property type="evidence" value="ECO:0007669"/>
    <property type="project" value="UniProtKB-SubCell"/>
</dbReference>
<name>A0A9W6LM93_9FUSO</name>
<dbReference type="PRINTS" id="PR00813">
    <property type="entry name" value="BCTERIALGSPG"/>
</dbReference>
<dbReference type="PANTHER" id="PTHR30093">
    <property type="entry name" value="GENERAL SECRETION PATHWAY PROTEIN G"/>
    <property type="match status" value="1"/>
</dbReference>
<keyword evidence="2" id="KW-0488">Methylation</keyword>
<dbReference type="InterPro" id="IPR045584">
    <property type="entry name" value="Pilin-like"/>
</dbReference>
<keyword evidence="5 6" id="KW-0472">Membrane</keyword>
<dbReference type="Proteomes" id="UP001144471">
    <property type="component" value="Unassembled WGS sequence"/>
</dbReference>
<dbReference type="AlphaFoldDB" id="A0A9W6LM93"/>
<evidence type="ECO:0000256" key="4">
    <source>
        <dbReference type="ARBA" id="ARBA00022989"/>
    </source>
</evidence>
<comment type="caution">
    <text evidence="7">The sequence shown here is derived from an EMBL/GenBank/DDBJ whole genome shotgun (WGS) entry which is preliminary data.</text>
</comment>
<sequence length="308" mass="33991">MKKGFTIIELIIVISIISLLAAITLPRYTDATSEAKVANVRSNLANLRTAIEMYNVKNESYPELKDKEDNLEDFSEFYSKSKLPETPPHENLTENNTIYEKRTDAGGWLYLKEKGELYANLSNGIYTGDTVNEIWDGEPTSPVDPTKEYAVNPGFEVSGLNISTWRSVDANLIEGWETTYPDNRIELWKSGFQGVEAVDGDYFVELNGNGPSTIYQEIETIPGTTLTWSISHRGRSGEDIAEIYIGSGENRVVLETMKDGNSQWGTYTGTYVVPEGQTSTKISIAAVSSVGGSSVGNFIDNFSVKASN</sequence>
<dbReference type="EMBL" id="BSDY01000003">
    <property type="protein sequence ID" value="GLI55218.1"/>
    <property type="molecule type" value="Genomic_DNA"/>
</dbReference>
<dbReference type="RefSeq" id="WP_281833549.1">
    <property type="nucleotide sequence ID" value="NZ_BSDY01000003.1"/>
</dbReference>
<feature type="transmembrane region" description="Helical" evidence="6">
    <location>
        <begin position="7"/>
        <end position="25"/>
    </location>
</feature>
<evidence type="ECO:0000256" key="6">
    <source>
        <dbReference type="SAM" id="Phobius"/>
    </source>
</evidence>
<dbReference type="Pfam" id="PF07963">
    <property type="entry name" value="N_methyl"/>
    <property type="match status" value="1"/>
</dbReference>
<dbReference type="NCBIfam" id="TIGR02532">
    <property type="entry name" value="IV_pilin_GFxxxE"/>
    <property type="match status" value="1"/>
</dbReference>
<evidence type="ECO:0000256" key="3">
    <source>
        <dbReference type="ARBA" id="ARBA00022692"/>
    </source>
</evidence>
<proteinExistence type="predicted"/>
<evidence type="ECO:0008006" key="9">
    <source>
        <dbReference type="Google" id="ProtNLM"/>
    </source>
</evidence>
<dbReference type="Gene3D" id="3.30.700.10">
    <property type="entry name" value="Glycoprotein, Type 4 Pilin"/>
    <property type="match status" value="1"/>
</dbReference>
<dbReference type="GO" id="GO:0015627">
    <property type="term" value="C:type II protein secretion system complex"/>
    <property type="evidence" value="ECO:0007669"/>
    <property type="project" value="InterPro"/>
</dbReference>
<dbReference type="Gene3D" id="2.60.120.260">
    <property type="entry name" value="Galactose-binding domain-like"/>
    <property type="match status" value="1"/>
</dbReference>
<comment type="subcellular location">
    <subcellularLocation>
        <location evidence="1">Membrane</location>
        <topology evidence="1">Single-pass membrane protein</topology>
    </subcellularLocation>
</comment>
<keyword evidence="3 6" id="KW-0812">Transmembrane</keyword>
<keyword evidence="4 6" id="KW-1133">Transmembrane helix</keyword>
<gene>
    <name evidence="7" type="ORF">PM10SUCC1_07330</name>
</gene>
<accession>A0A9W6LM93</accession>
<evidence type="ECO:0000313" key="7">
    <source>
        <dbReference type="EMBL" id="GLI55218.1"/>
    </source>
</evidence>
<organism evidence="7 8">
    <name type="scientific">Propionigenium maris DSM 9537</name>
    <dbReference type="NCBI Taxonomy" id="1123000"/>
    <lineage>
        <taxon>Bacteria</taxon>
        <taxon>Fusobacteriati</taxon>
        <taxon>Fusobacteriota</taxon>
        <taxon>Fusobacteriia</taxon>
        <taxon>Fusobacteriales</taxon>
        <taxon>Fusobacteriaceae</taxon>
        <taxon>Propionigenium</taxon>
    </lineage>
</organism>
<evidence type="ECO:0000313" key="8">
    <source>
        <dbReference type="Proteomes" id="UP001144471"/>
    </source>
</evidence>
<reference evidence="7" key="1">
    <citation type="submission" date="2022-12" db="EMBL/GenBank/DDBJ databases">
        <title>Reference genome sequencing for broad-spectrum identification of bacterial and archaeal isolates by mass spectrometry.</title>
        <authorList>
            <person name="Sekiguchi Y."/>
            <person name="Tourlousse D.M."/>
        </authorList>
    </citation>
    <scope>NUCLEOTIDE SEQUENCE</scope>
    <source>
        <strain evidence="7">10succ1</strain>
    </source>
</reference>
<evidence type="ECO:0000256" key="2">
    <source>
        <dbReference type="ARBA" id="ARBA00022481"/>
    </source>
</evidence>
<dbReference type="InterPro" id="IPR012902">
    <property type="entry name" value="N_methyl_site"/>
</dbReference>
<dbReference type="InterPro" id="IPR000983">
    <property type="entry name" value="Bac_GSPG_pilin"/>
</dbReference>
<dbReference type="SUPFAM" id="SSF54523">
    <property type="entry name" value="Pili subunits"/>
    <property type="match status" value="1"/>
</dbReference>
<dbReference type="PANTHER" id="PTHR30093:SF44">
    <property type="entry name" value="TYPE II SECRETION SYSTEM CORE PROTEIN G"/>
    <property type="match status" value="1"/>
</dbReference>
<keyword evidence="8" id="KW-1185">Reference proteome</keyword>
<evidence type="ECO:0000256" key="5">
    <source>
        <dbReference type="ARBA" id="ARBA00023136"/>
    </source>
</evidence>
<evidence type="ECO:0000256" key="1">
    <source>
        <dbReference type="ARBA" id="ARBA00004167"/>
    </source>
</evidence>
<protein>
    <recommendedName>
        <fullName evidence="9">Prepilin-type N-terminal cleavage/methylation domain-containing protein</fullName>
    </recommendedName>
</protein>
<dbReference type="GO" id="GO:0015628">
    <property type="term" value="P:protein secretion by the type II secretion system"/>
    <property type="evidence" value="ECO:0007669"/>
    <property type="project" value="InterPro"/>
</dbReference>